<sequence length="253" mass="28729">MDIKGKRIVITGAASGIGKETLLKLLQFEGVSILAVDLDPSRLEVSDDRVKKFKCDVSSSENVDKIFKEAKKVLGGIDIFYANAGFAYYEEIKKPDWKRIEKIFQTNVFSAIYGLQKVQAEYSNPVYYIITASAMSFLSIPGYALYSATKAAVHSFAEAFQFELKKPHRLMIVYPIATRTNFFDAAGKKVPVPFPSQTPKQVASAVVSGIRWNKKKVLPSKIFTLMMFLDRFLIYPLRIYQIIENWKRKRALN</sequence>
<dbReference type="InterPro" id="IPR036291">
    <property type="entry name" value="NAD(P)-bd_dom_sf"/>
</dbReference>
<dbReference type="SUPFAM" id="SSF51735">
    <property type="entry name" value="NAD(P)-binding Rossmann-fold domains"/>
    <property type="match status" value="1"/>
</dbReference>
<dbReference type="InterPro" id="IPR020904">
    <property type="entry name" value="Sc_DH/Rdtase_CS"/>
</dbReference>
<keyword evidence="2" id="KW-0560">Oxidoreductase</keyword>
<gene>
    <name evidence="3" type="ORF">CH362_06460</name>
</gene>
<dbReference type="CDD" id="cd05233">
    <property type="entry name" value="SDR_c"/>
    <property type="match status" value="1"/>
</dbReference>
<dbReference type="PANTHER" id="PTHR24322">
    <property type="entry name" value="PKSB"/>
    <property type="match status" value="1"/>
</dbReference>
<evidence type="ECO:0000256" key="1">
    <source>
        <dbReference type="ARBA" id="ARBA00006484"/>
    </source>
</evidence>
<dbReference type="InterPro" id="IPR002347">
    <property type="entry name" value="SDR_fam"/>
</dbReference>
<dbReference type="PROSITE" id="PS00061">
    <property type="entry name" value="ADH_SHORT"/>
    <property type="match status" value="1"/>
</dbReference>
<evidence type="ECO:0000313" key="4">
    <source>
        <dbReference type="Proteomes" id="UP000231926"/>
    </source>
</evidence>
<comment type="similarity">
    <text evidence="1">Belongs to the short-chain dehydrogenases/reductases (SDR) family.</text>
</comment>
<organism evidence="3 4">
    <name type="scientific">Leptospira saintgironsiae</name>
    <dbReference type="NCBI Taxonomy" id="2023183"/>
    <lineage>
        <taxon>Bacteria</taxon>
        <taxon>Pseudomonadati</taxon>
        <taxon>Spirochaetota</taxon>
        <taxon>Spirochaetia</taxon>
        <taxon>Leptospirales</taxon>
        <taxon>Leptospiraceae</taxon>
        <taxon>Leptospira</taxon>
    </lineage>
</organism>
<dbReference type="RefSeq" id="WP_100709545.1">
    <property type="nucleotide sequence ID" value="NZ_NPDR01000002.1"/>
</dbReference>
<name>A0A2M9YEG5_9LEPT</name>
<accession>A0A2M9YEG5</accession>
<dbReference type="Proteomes" id="UP000231926">
    <property type="component" value="Unassembled WGS sequence"/>
</dbReference>
<keyword evidence="4" id="KW-1185">Reference proteome</keyword>
<dbReference type="AlphaFoldDB" id="A0A2M9YEG5"/>
<dbReference type="OrthoDB" id="9803333at2"/>
<dbReference type="PANTHER" id="PTHR24322:SF736">
    <property type="entry name" value="RETINOL DEHYDROGENASE 10"/>
    <property type="match status" value="1"/>
</dbReference>
<evidence type="ECO:0000256" key="2">
    <source>
        <dbReference type="ARBA" id="ARBA00023002"/>
    </source>
</evidence>
<dbReference type="Pfam" id="PF00106">
    <property type="entry name" value="adh_short"/>
    <property type="match status" value="1"/>
</dbReference>
<dbReference type="GO" id="GO:0016616">
    <property type="term" value="F:oxidoreductase activity, acting on the CH-OH group of donors, NAD or NADP as acceptor"/>
    <property type="evidence" value="ECO:0007669"/>
    <property type="project" value="TreeGrafter"/>
</dbReference>
<proteinExistence type="inferred from homology"/>
<evidence type="ECO:0000313" key="3">
    <source>
        <dbReference type="EMBL" id="PJZ49957.1"/>
    </source>
</evidence>
<protein>
    <submittedName>
        <fullName evidence="3">Short-chain dehydrogenase</fullName>
    </submittedName>
</protein>
<dbReference type="PRINTS" id="PR00081">
    <property type="entry name" value="GDHRDH"/>
</dbReference>
<reference evidence="3 4" key="1">
    <citation type="submission" date="2017-07" db="EMBL/GenBank/DDBJ databases">
        <title>Leptospira spp. isolated from tropical soils.</title>
        <authorList>
            <person name="Thibeaux R."/>
            <person name="Iraola G."/>
            <person name="Ferres I."/>
            <person name="Bierque E."/>
            <person name="Girault D."/>
            <person name="Soupe-Gilbert M.-E."/>
            <person name="Picardeau M."/>
            <person name="Goarant C."/>
        </authorList>
    </citation>
    <scope>NUCLEOTIDE SEQUENCE [LARGE SCALE GENOMIC DNA]</scope>
    <source>
        <strain evidence="3 4">FH4-C-A2</strain>
    </source>
</reference>
<dbReference type="Gene3D" id="3.40.50.720">
    <property type="entry name" value="NAD(P)-binding Rossmann-like Domain"/>
    <property type="match status" value="1"/>
</dbReference>
<comment type="caution">
    <text evidence="3">The sequence shown here is derived from an EMBL/GenBank/DDBJ whole genome shotgun (WGS) entry which is preliminary data.</text>
</comment>
<dbReference type="EMBL" id="NPDR01000002">
    <property type="protein sequence ID" value="PJZ49957.1"/>
    <property type="molecule type" value="Genomic_DNA"/>
</dbReference>